<dbReference type="InterPro" id="IPR018846">
    <property type="entry name" value="Beta-prop_RSE1/DDB1/CPSF1_1st"/>
</dbReference>
<dbReference type="GO" id="GO:0003676">
    <property type="term" value="F:nucleic acid binding"/>
    <property type="evidence" value="ECO:0007669"/>
    <property type="project" value="InterPro"/>
</dbReference>
<reference evidence="8" key="1">
    <citation type="journal article" date="2014" name="Microb. Cell Fact.">
        <title>Exploiting Issatchenkia orientalis SD108 for succinic acid production.</title>
        <authorList>
            <person name="Xiao H."/>
            <person name="Shao Z."/>
            <person name="Jiang Y."/>
            <person name="Dole S."/>
            <person name="Zhao H."/>
        </authorList>
    </citation>
    <scope>NUCLEOTIDE SEQUENCE [LARGE SCALE GENOMIC DNA]</scope>
    <source>
        <strain evidence="8">SD108</strain>
    </source>
</reference>
<keyword evidence="3" id="KW-0539">Nucleus</keyword>
<evidence type="ECO:0000256" key="3">
    <source>
        <dbReference type="ARBA" id="ARBA00023242"/>
    </source>
</evidence>
<dbReference type="PANTHER" id="PTHR10644">
    <property type="entry name" value="DNA REPAIR/RNA PROCESSING CPSF FAMILY"/>
    <property type="match status" value="1"/>
</dbReference>
<dbReference type="SUPFAM" id="SSF50978">
    <property type="entry name" value="WD40 repeat-like"/>
    <property type="match status" value="1"/>
</dbReference>
<sequence length="1242" mass="138927">MADINPDFSLYHLTLKQQSGSVGSIIGNFSGLQKSQEVVIATQTSLQLWKFDKGTKAFKKALFQNAFANITNIAVYPTSSKDLILLVSDAGALTIVEYLANKNKFHTLKNEIFYKTGVRRTSPIEYIASDLRGRAVMLGAIERTKLVFTILQNGESNLVHVNSPIEMNRSDVLTFDMKAMDTGLENPIFATIETEYSSPTQKLLNYYEFDLGLNHVMLLESETIRHSSNHIIPVPGGVHGPSGIFLCSEGMIQYKCPFKPTHYVPIPTRAGNSNLRSFIVASVVHKMKNGFFCLAQNQFGDIFKIIIDFLSPQERSFDIMDERESGPGMVTSITVKYFDTIPVCKSLLILKSGFLLADCEAGDRHVYQFEKLGDGDDNEWNSQDYPDELSVMEEEVKNLVFETKSLENIVLVNSNTMLHPMVEMKLSDGDFINNLPELYSLTGSKANSAVKILHNSIQLSEIVTQDLPSKILGAFTTRIHNSDDYDKFIILSFFDGSIILRIGDEVEEAENSGFIDTITTLNIQQIGDSSIVQIHATGFKQVFYDTHDEPVKSLDWNPPPNVEVLSSSCTNTQVVLGLSNGDVVYFQTLEDNTLCENKVHKEFNSSIIGVVIGDIPQGKKFAPFIVVTCKDCTLHVLSTDPRHMLETTTVEKLESVASSLLITTFCSRGSVDGTLTTFVHVGLRNGNYMRYSVLEDGTLVSMKKKFILHAPLRLFPVKVTNKNREVTTLTLINSKISFIVVPEDHGDIKLISLPMPEKFIEPEEEDENENDEVAEYAKIYGCIAPLHSADVPQGLLLTHAGRLTIASIPELNVVDTSGEGCQDAVINTLRSMENIESINLRYTPRACIEHEKTKMTYIACADTQIASSSNDRGDPGADEITLYHTEENDELLKFQQCGYPTSPDSSASCIHVFSSEKGAIGQTIELTNNEGAYRAGIATMERNGDIGDYLFVTTIANFRSPSDYKNTFVRVYQILEDGSLDFVYKQEFPKPVLAIHPFQGLVLFGFGDELGLYQLGKLQLLRKGGLKMDSYEIKDIVDIKSSGFRVFVSDIRTSVYVFTYDSTRNKFSLTFDDMIYRHVTRSVVLDHDTIMLGDKFGTITTLRNNDNPKLGLLSSFYIGDTITSLMKKQIGIGGEEVVVYGGINGTIGSLHTLKTVKEINFFKELEKLIRNTLDENGDFLIERDVLKFRSYYVPRRACIDGDLVELFLDMPDEMREKISSMMERPTALIDKRIVEMRSRVGY</sequence>
<dbReference type="GO" id="GO:0005634">
    <property type="term" value="C:nucleus"/>
    <property type="evidence" value="ECO:0007669"/>
    <property type="project" value="UniProtKB-SubCell"/>
</dbReference>
<dbReference type="InterPro" id="IPR058543">
    <property type="entry name" value="Beta-prop_RSE1/DDB1/CPSF1_2nd"/>
</dbReference>
<dbReference type="eggNOG" id="KOG1898">
    <property type="taxonomic scope" value="Eukaryota"/>
</dbReference>
<dbReference type="InterPro" id="IPR050358">
    <property type="entry name" value="RSE1/DDB1/CFT1"/>
</dbReference>
<dbReference type="InterPro" id="IPR036322">
    <property type="entry name" value="WD40_repeat_dom_sf"/>
</dbReference>
<dbReference type="Pfam" id="PF10433">
    <property type="entry name" value="Beta-prop_RSE1_1st"/>
    <property type="match status" value="1"/>
</dbReference>
<comment type="caution">
    <text evidence="7">The sequence shown here is derived from an EMBL/GenBank/DDBJ whole genome shotgun (WGS) entry which is preliminary data.</text>
</comment>
<dbReference type="HOGENOM" id="CLU_003246_0_0_1"/>
<dbReference type="Pfam" id="PF23726">
    <property type="entry name" value="Beta-prop_RSE1_2nd"/>
    <property type="match status" value="1"/>
</dbReference>
<dbReference type="VEuPathDB" id="FungiDB:C5L36_0C01570"/>
<evidence type="ECO:0000259" key="5">
    <source>
        <dbReference type="Pfam" id="PF10433"/>
    </source>
</evidence>
<dbReference type="Pfam" id="PF03178">
    <property type="entry name" value="CPSF_A"/>
    <property type="match status" value="1"/>
</dbReference>
<dbReference type="InterPro" id="IPR015943">
    <property type="entry name" value="WD40/YVTN_repeat-like_dom_sf"/>
</dbReference>
<dbReference type="InterPro" id="IPR004871">
    <property type="entry name" value="RSE1/DDB1/CPSF1_C"/>
</dbReference>
<feature type="domain" description="RSE1/DDB1/CPSF1 second beta-propeller" evidence="6">
    <location>
        <begin position="460"/>
        <end position="806"/>
    </location>
</feature>
<name>A0A099NZV8_PICKU</name>
<evidence type="ECO:0000313" key="7">
    <source>
        <dbReference type="EMBL" id="KGK37574.1"/>
    </source>
</evidence>
<keyword evidence="2" id="KW-0507">mRNA processing</keyword>
<evidence type="ECO:0000259" key="4">
    <source>
        <dbReference type="Pfam" id="PF03178"/>
    </source>
</evidence>
<evidence type="ECO:0008006" key="9">
    <source>
        <dbReference type="Google" id="ProtNLM"/>
    </source>
</evidence>
<feature type="domain" description="RSE1/DDB1/CPSF1 C-terminal" evidence="4">
    <location>
        <begin position="907"/>
        <end position="1209"/>
    </location>
</feature>
<protein>
    <recommendedName>
        <fullName evidence="9">Pre-mRNA-splicing factor RSE1</fullName>
    </recommendedName>
</protein>
<proteinExistence type="predicted"/>
<evidence type="ECO:0000256" key="2">
    <source>
        <dbReference type="ARBA" id="ARBA00022664"/>
    </source>
</evidence>
<evidence type="ECO:0000259" key="6">
    <source>
        <dbReference type="Pfam" id="PF23726"/>
    </source>
</evidence>
<dbReference type="Gene3D" id="2.130.10.10">
    <property type="entry name" value="YVTN repeat-like/Quinoprotein amine dehydrogenase"/>
    <property type="match status" value="2"/>
</dbReference>
<dbReference type="GO" id="GO:0006397">
    <property type="term" value="P:mRNA processing"/>
    <property type="evidence" value="ECO:0007669"/>
    <property type="project" value="UniProtKB-KW"/>
</dbReference>
<evidence type="ECO:0000256" key="1">
    <source>
        <dbReference type="ARBA" id="ARBA00004123"/>
    </source>
</evidence>
<dbReference type="AlphaFoldDB" id="A0A099NZV8"/>
<comment type="subcellular location">
    <subcellularLocation>
        <location evidence="1">Nucleus</location>
    </subcellularLocation>
</comment>
<evidence type="ECO:0000313" key="8">
    <source>
        <dbReference type="Proteomes" id="UP000029867"/>
    </source>
</evidence>
<accession>A0A099NZV8</accession>
<dbReference type="EMBL" id="JQFK01000034">
    <property type="protein sequence ID" value="KGK37574.1"/>
    <property type="molecule type" value="Genomic_DNA"/>
</dbReference>
<organism evidence="7 8">
    <name type="scientific">Pichia kudriavzevii</name>
    <name type="common">Yeast</name>
    <name type="synonym">Issatchenkia orientalis</name>
    <dbReference type="NCBI Taxonomy" id="4909"/>
    <lineage>
        <taxon>Eukaryota</taxon>
        <taxon>Fungi</taxon>
        <taxon>Dikarya</taxon>
        <taxon>Ascomycota</taxon>
        <taxon>Saccharomycotina</taxon>
        <taxon>Pichiomycetes</taxon>
        <taxon>Pichiales</taxon>
        <taxon>Pichiaceae</taxon>
        <taxon>Pichia</taxon>
    </lineage>
</organism>
<dbReference type="Proteomes" id="UP000029867">
    <property type="component" value="Unassembled WGS sequence"/>
</dbReference>
<feature type="domain" description="RSE1/DDB1/CPSF1 first beta-propeller" evidence="5">
    <location>
        <begin position="24"/>
        <end position="385"/>
    </location>
</feature>
<gene>
    <name evidence="7" type="ORF">JL09_g3310</name>
</gene>